<comment type="subunit">
    <text evidence="3">The complex is composed of two ATP-binding proteins (HrtA), two transmembrane proteins (HrtB) and a solute-binding protein.</text>
</comment>
<dbReference type="PANTHER" id="PTHR43738:SF1">
    <property type="entry name" value="HEMIN TRANSPORT SYSTEM PERMEASE PROTEIN HRTB-RELATED"/>
    <property type="match status" value="1"/>
</dbReference>
<evidence type="ECO:0000256" key="1">
    <source>
        <dbReference type="ARBA" id="ARBA00004651"/>
    </source>
</evidence>
<comment type="function">
    <text evidence="10">Part of the ABC transporter complex hrt involved in hemin import. Responsible for the translocation of the substrate across the membrane.</text>
</comment>
<evidence type="ECO:0000256" key="10">
    <source>
        <dbReference type="ARBA" id="ARBA00024973"/>
    </source>
</evidence>
<proteinExistence type="inferred from homology"/>
<dbReference type="Pfam" id="PF02687">
    <property type="entry name" value="FtsX"/>
    <property type="match status" value="1"/>
</dbReference>
<keyword evidence="6" id="KW-1003">Cell membrane</keyword>
<feature type="transmembrane region" description="Helical" evidence="11">
    <location>
        <begin position="325"/>
        <end position="347"/>
    </location>
</feature>
<evidence type="ECO:0000313" key="14">
    <source>
        <dbReference type="Proteomes" id="UP000616608"/>
    </source>
</evidence>
<dbReference type="GO" id="GO:0005886">
    <property type="term" value="C:plasma membrane"/>
    <property type="evidence" value="ECO:0007669"/>
    <property type="project" value="UniProtKB-SubCell"/>
</dbReference>
<feature type="domain" description="ABC3 transporter permease C-terminal" evidence="12">
    <location>
        <begin position="240"/>
        <end position="351"/>
    </location>
</feature>
<evidence type="ECO:0000256" key="6">
    <source>
        <dbReference type="ARBA" id="ARBA00022475"/>
    </source>
</evidence>
<evidence type="ECO:0000256" key="3">
    <source>
        <dbReference type="ARBA" id="ARBA00011131"/>
    </source>
</evidence>
<keyword evidence="8 11" id="KW-1133">Transmembrane helix</keyword>
<evidence type="ECO:0000256" key="7">
    <source>
        <dbReference type="ARBA" id="ARBA00022692"/>
    </source>
</evidence>
<feature type="transmembrane region" description="Helical" evidence="11">
    <location>
        <begin position="15"/>
        <end position="36"/>
    </location>
</feature>
<sequence length="357" mass="38844">MFLAWNEIKQNKLRFILISSVLLLIAYLVFFLSGLVNGLANMNREAVDKWQADAIILTDESDKSLPQSILSTDDVSQVKNANHLAPIAQINAIASRVSDEDTRQGVAIFAVQPDDFIAPNITDGHMFGRKGDVVAADYLKSEGFKVGDKVKLSSSDKYVTIVGFTDHARFNAAPVLYTSFETMQQIKGLPIESDPLVNAVVVQSENISTIKVPTSLEVVETETFIEKLPGYAAQNITLTLMIAFLIVISSVIIAIFLYVLTVQKASMFGVLKAQGISNAYLARSVVAQTFILTVVGVALGFALTWLTGAFLPYKVPVQFDILSMLIYALIFIIVAILGAVFSVLSIFKIDPLKAIGG</sequence>
<name>A0A917G349_9BACI</name>
<keyword evidence="7 11" id="KW-0812">Transmembrane</keyword>
<gene>
    <name evidence="13" type="ORF">GCM10007425_14020</name>
</gene>
<evidence type="ECO:0000256" key="8">
    <source>
        <dbReference type="ARBA" id="ARBA00022989"/>
    </source>
</evidence>
<keyword evidence="5" id="KW-0813">Transport</keyword>
<evidence type="ECO:0000256" key="2">
    <source>
        <dbReference type="ARBA" id="ARBA00008697"/>
    </source>
</evidence>
<dbReference type="EMBL" id="BMJT01000004">
    <property type="protein sequence ID" value="GGG20803.1"/>
    <property type="molecule type" value="Genomic_DNA"/>
</dbReference>
<reference evidence="13" key="1">
    <citation type="journal article" date="2014" name="Int. J. Syst. Evol. Microbiol.">
        <title>Complete genome sequence of Corynebacterium casei LMG S-19264T (=DSM 44701T), isolated from a smear-ripened cheese.</title>
        <authorList>
            <consortium name="US DOE Joint Genome Institute (JGI-PGF)"/>
            <person name="Walter F."/>
            <person name="Albersmeier A."/>
            <person name="Kalinowski J."/>
            <person name="Ruckert C."/>
        </authorList>
    </citation>
    <scope>NUCLEOTIDE SEQUENCE</scope>
    <source>
        <strain evidence="13">CGMCC 1.15760</strain>
    </source>
</reference>
<evidence type="ECO:0000259" key="12">
    <source>
        <dbReference type="Pfam" id="PF02687"/>
    </source>
</evidence>
<dbReference type="Proteomes" id="UP000616608">
    <property type="component" value="Unassembled WGS sequence"/>
</dbReference>
<comment type="caution">
    <text evidence="13">The sequence shown here is derived from an EMBL/GenBank/DDBJ whole genome shotgun (WGS) entry which is preliminary data.</text>
</comment>
<evidence type="ECO:0000256" key="11">
    <source>
        <dbReference type="SAM" id="Phobius"/>
    </source>
</evidence>
<keyword evidence="14" id="KW-1185">Reference proteome</keyword>
<evidence type="ECO:0000256" key="5">
    <source>
        <dbReference type="ARBA" id="ARBA00022448"/>
    </source>
</evidence>
<feature type="transmembrane region" description="Helical" evidence="11">
    <location>
        <begin position="236"/>
        <end position="260"/>
    </location>
</feature>
<dbReference type="AlphaFoldDB" id="A0A917G349"/>
<dbReference type="RefSeq" id="WP_188614320.1">
    <property type="nucleotide sequence ID" value="NZ_BMJT01000004.1"/>
</dbReference>
<keyword evidence="9 11" id="KW-0472">Membrane</keyword>
<organism evidence="13 14">
    <name type="scientific">Lysinibacillus alkalisoli</name>
    <dbReference type="NCBI Taxonomy" id="1911548"/>
    <lineage>
        <taxon>Bacteria</taxon>
        <taxon>Bacillati</taxon>
        <taxon>Bacillota</taxon>
        <taxon>Bacilli</taxon>
        <taxon>Bacillales</taxon>
        <taxon>Bacillaceae</taxon>
        <taxon>Lysinibacillus</taxon>
    </lineage>
</organism>
<evidence type="ECO:0000313" key="13">
    <source>
        <dbReference type="EMBL" id="GGG20803.1"/>
    </source>
</evidence>
<dbReference type="PANTHER" id="PTHR43738">
    <property type="entry name" value="ABC TRANSPORTER, MEMBRANE PROTEIN"/>
    <property type="match status" value="1"/>
</dbReference>
<comment type="subcellular location">
    <subcellularLocation>
        <location evidence="1">Cell membrane</location>
        <topology evidence="1">Multi-pass membrane protein</topology>
    </subcellularLocation>
</comment>
<evidence type="ECO:0000256" key="4">
    <source>
        <dbReference type="ARBA" id="ARBA00016962"/>
    </source>
</evidence>
<reference evidence="13" key="2">
    <citation type="submission" date="2020-09" db="EMBL/GenBank/DDBJ databases">
        <authorList>
            <person name="Sun Q."/>
            <person name="Zhou Y."/>
        </authorList>
    </citation>
    <scope>NUCLEOTIDE SEQUENCE</scope>
    <source>
        <strain evidence="13">CGMCC 1.15760</strain>
    </source>
</reference>
<feature type="transmembrane region" description="Helical" evidence="11">
    <location>
        <begin position="280"/>
        <end position="305"/>
    </location>
</feature>
<comment type="similarity">
    <text evidence="2">Belongs to the ABC-4 integral membrane protein family. HrtB subfamily.</text>
</comment>
<dbReference type="InterPro" id="IPR003838">
    <property type="entry name" value="ABC3_permease_C"/>
</dbReference>
<dbReference type="InterPro" id="IPR051125">
    <property type="entry name" value="ABC-4/HrtB_transporter"/>
</dbReference>
<evidence type="ECO:0000256" key="9">
    <source>
        <dbReference type="ARBA" id="ARBA00023136"/>
    </source>
</evidence>
<accession>A0A917G349</accession>
<protein>
    <recommendedName>
        <fullName evidence="4">Putative hemin transport system permease protein HrtB</fullName>
    </recommendedName>
</protein>